<feature type="transmembrane region" description="Helical" evidence="1">
    <location>
        <begin position="191"/>
        <end position="214"/>
    </location>
</feature>
<keyword evidence="1" id="KW-1133">Transmembrane helix</keyword>
<keyword evidence="1" id="KW-0472">Membrane</keyword>
<proteinExistence type="predicted"/>
<evidence type="ECO:0000313" key="3">
    <source>
        <dbReference type="Proteomes" id="UP000825935"/>
    </source>
</evidence>
<reference evidence="2" key="1">
    <citation type="submission" date="2021-08" db="EMBL/GenBank/DDBJ databases">
        <title>WGS assembly of Ceratopteris richardii.</title>
        <authorList>
            <person name="Marchant D.B."/>
            <person name="Chen G."/>
            <person name="Jenkins J."/>
            <person name="Shu S."/>
            <person name="Leebens-Mack J."/>
            <person name="Grimwood J."/>
            <person name="Schmutz J."/>
            <person name="Soltis P."/>
            <person name="Soltis D."/>
            <person name="Chen Z.-H."/>
        </authorList>
    </citation>
    <scope>NUCLEOTIDE SEQUENCE</scope>
    <source>
        <strain evidence="2">Whitten #5841</strain>
        <tissue evidence="2">Leaf</tissue>
    </source>
</reference>
<comment type="caution">
    <text evidence="2">The sequence shown here is derived from an EMBL/GenBank/DDBJ whole genome shotgun (WGS) entry which is preliminary data.</text>
</comment>
<dbReference type="AlphaFoldDB" id="A0A8T2TUU2"/>
<keyword evidence="3" id="KW-1185">Reference proteome</keyword>
<dbReference type="Proteomes" id="UP000825935">
    <property type="component" value="Chromosome 11"/>
</dbReference>
<dbReference type="EMBL" id="CM035416">
    <property type="protein sequence ID" value="KAH7425433.1"/>
    <property type="molecule type" value="Genomic_DNA"/>
</dbReference>
<accession>A0A8T2TUU2</accession>
<name>A0A8T2TUU2_CERRI</name>
<sequence length="228" mass="25280">MAQHISTGSSAAEPDSSSLGQLFQSLYGTVSDGTLIDPPIRPSIQGLKVILDLLQPYVLALESPGPECRSPPECATLRRHFGEAQSLVLALITGKDISDNAERLRIATKSMKELLPQVRHVAARMQNGPDLSVSAMENEWSMSRDRNISMETIREDESYSRVDRRTGETVHGHRIRTSYNMRDRESERRSMVTTVLTWGGIAATALLAGVATYVSLPERKEEEVEEEN</sequence>
<evidence type="ECO:0000313" key="2">
    <source>
        <dbReference type="EMBL" id="KAH7425433.1"/>
    </source>
</evidence>
<protein>
    <submittedName>
        <fullName evidence="2">Uncharacterized protein</fullName>
    </submittedName>
</protein>
<evidence type="ECO:0000256" key="1">
    <source>
        <dbReference type="SAM" id="Phobius"/>
    </source>
</evidence>
<organism evidence="2 3">
    <name type="scientific">Ceratopteris richardii</name>
    <name type="common">Triangle waterfern</name>
    <dbReference type="NCBI Taxonomy" id="49495"/>
    <lineage>
        <taxon>Eukaryota</taxon>
        <taxon>Viridiplantae</taxon>
        <taxon>Streptophyta</taxon>
        <taxon>Embryophyta</taxon>
        <taxon>Tracheophyta</taxon>
        <taxon>Polypodiopsida</taxon>
        <taxon>Polypodiidae</taxon>
        <taxon>Polypodiales</taxon>
        <taxon>Pteridineae</taxon>
        <taxon>Pteridaceae</taxon>
        <taxon>Parkerioideae</taxon>
        <taxon>Ceratopteris</taxon>
    </lineage>
</organism>
<keyword evidence="1" id="KW-0812">Transmembrane</keyword>
<gene>
    <name evidence="2" type="ORF">KP509_11G053700</name>
</gene>